<dbReference type="Pfam" id="PF14087">
    <property type="entry name" value="DUF4267"/>
    <property type="match status" value="1"/>
</dbReference>
<sequence length="130" mass="13681">MALPTPLLQPSTWRTLGLFQTTLYIGVSALFMISPLTGAASLGIHPSTPTEESINHKAMLFLGIRDISVAVPIVLYAMQGKNKEMGMLITAWTVVFGVDTWVAGSEGAAVGGLIGGTVFNLFVGLGLWGC</sequence>
<proteinExistence type="predicted"/>
<dbReference type="Proteomes" id="UP000030641">
    <property type="component" value="Unassembled WGS sequence"/>
</dbReference>
<evidence type="ECO:0000313" key="3">
    <source>
        <dbReference type="Proteomes" id="UP000030641"/>
    </source>
</evidence>
<feature type="transmembrane region" description="Helical" evidence="1">
    <location>
        <begin position="109"/>
        <end position="128"/>
    </location>
</feature>
<evidence type="ECO:0000313" key="2">
    <source>
        <dbReference type="EMBL" id="KEQ93185.1"/>
    </source>
</evidence>
<dbReference type="InterPro" id="IPR025363">
    <property type="entry name" value="DUF4267"/>
</dbReference>
<dbReference type="InParanoid" id="A0A074Y664"/>
<dbReference type="HOGENOM" id="CLU_152104_0_0_1"/>
<dbReference type="RefSeq" id="XP_013341695.1">
    <property type="nucleotide sequence ID" value="XM_013486241.1"/>
</dbReference>
<keyword evidence="1" id="KW-0472">Membrane</keyword>
<keyword evidence="1" id="KW-1133">Transmembrane helix</keyword>
<accession>A0A074Y664</accession>
<dbReference type="AlphaFoldDB" id="A0A074Y664"/>
<dbReference type="OrthoDB" id="4157173at2759"/>
<protein>
    <submittedName>
        <fullName evidence="2">Uncharacterized protein</fullName>
    </submittedName>
</protein>
<keyword evidence="1" id="KW-0812">Transmembrane</keyword>
<feature type="transmembrane region" description="Helical" evidence="1">
    <location>
        <begin position="21"/>
        <end position="46"/>
    </location>
</feature>
<dbReference type="GeneID" id="25365410"/>
<feature type="transmembrane region" description="Helical" evidence="1">
    <location>
        <begin position="58"/>
        <end position="78"/>
    </location>
</feature>
<reference evidence="2 3" key="1">
    <citation type="journal article" date="2014" name="BMC Genomics">
        <title>Genome sequencing of four Aureobasidium pullulans varieties: biotechnological potential, stress tolerance, and description of new species.</title>
        <authorList>
            <person name="Gostin Ar C."/>
            <person name="Ohm R.A."/>
            <person name="Kogej T."/>
            <person name="Sonjak S."/>
            <person name="Turk M."/>
            <person name="Zajc J."/>
            <person name="Zalar P."/>
            <person name="Grube M."/>
            <person name="Sun H."/>
            <person name="Han J."/>
            <person name="Sharma A."/>
            <person name="Chiniquy J."/>
            <person name="Ngan C.Y."/>
            <person name="Lipzen A."/>
            <person name="Barry K."/>
            <person name="Grigoriev I.V."/>
            <person name="Gunde-Cimerman N."/>
        </authorList>
    </citation>
    <scope>NUCLEOTIDE SEQUENCE [LARGE SCALE GENOMIC DNA]</scope>
    <source>
        <strain evidence="2 3">EXF-2481</strain>
    </source>
</reference>
<evidence type="ECO:0000256" key="1">
    <source>
        <dbReference type="SAM" id="Phobius"/>
    </source>
</evidence>
<dbReference type="STRING" id="1043005.A0A074Y664"/>
<organism evidence="2 3">
    <name type="scientific">Aureobasidium subglaciale (strain EXF-2481)</name>
    <name type="common">Aureobasidium pullulans var. subglaciale</name>
    <dbReference type="NCBI Taxonomy" id="1043005"/>
    <lineage>
        <taxon>Eukaryota</taxon>
        <taxon>Fungi</taxon>
        <taxon>Dikarya</taxon>
        <taxon>Ascomycota</taxon>
        <taxon>Pezizomycotina</taxon>
        <taxon>Dothideomycetes</taxon>
        <taxon>Dothideomycetidae</taxon>
        <taxon>Dothideales</taxon>
        <taxon>Saccotheciaceae</taxon>
        <taxon>Aureobasidium</taxon>
    </lineage>
</organism>
<dbReference type="EMBL" id="KL584767">
    <property type="protein sequence ID" value="KEQ93185.1"/>
    <property type="molecule type" value="Genomic_DNA"/>
</dbReference>
<gene>
    <name evidence="2" type="ORF">AUEXF2481DRAFT_357973</name>
</gene>
<keyword evidence="3" id="KW-1185">Reference proteome</keyword>
<dbReference type="OMA" id="QGPRGWD"/>
<name>A0A074Y664_AURSE</name>